<feature type="region of interest" description="Disordered" evidence="1">
    <location>
        <begin position="66"/>
        <end position="127"/>
    </location>
</feature>
<reference evidence="3 4" key="1">
    <citation type="submission" date="2019-05" db="EMBL/GenBank/DDBJ databases">
        <title>Another draft genome of Portunus trituberculatus and its Hox gene families provides insights of decapod evolution.</title>
        <authorList>
            <person name="Jeong J.-H."/>
            <person name="Song I."/>
            <person name="Kim S."/>
            <person name="Choi T."/>
            <person name="Kim D."/>
            <person name="Ryu S."/>
            <person name="Kim W."/>
        </authorList>
    </citation>
    <scope>NUCLEOTIDE SEQUENCE [LARGE SCALE GENOMIC DNA]</scope>
    <source>
        <tissue evidence="3">Muscle</tissue>
    </source>
</reference>
<evidence type="ECO:0000313" key="4">
    <source>
        <dbReference type="Proteomes" id="UP000324222"/>
    </source>
</evidence>
<protein>
    <submittedName>
        <fullName evidence="3">Uncharacterized protein</fullName>
    </submittedName>
</protein>
<keyword evidence="2" id="KW-0472">Membrane</keyword>
<dbReference type="AlphaFoldDB" id="A0A5B7IFV4"/>
<dbReference type="EMBL" id="VSRR010054870">
    <property type="protein sequence ID" value="MPC80739.1"/>
    <property type="molecule type" value="Genomic_DNA"/>
</dbReference>
<comment type="caution">
    <text evidence="3">The sequence shown here is derived from an EMBL/GenBank/DDBJ whole genome shotgun (WGS) entry which is preliminary data.</text>
</comment>
<evidence type="ECO:0000313" key="3">
    <source>
        <dbReference type="EMBL" id="MPC80739.1"/>
    </source>
</evidence>
<sequence>MAGVLRDQQTNVCRWVVSACSVASSAAFTFLSFFNASAGGLRHQFDTLIGLDDALPSSRSCPSPLTSPALYLPPAVSKGQNSTRDNARGGKHTLPALRHPGHSLGHSLPTPLPCTDSLRRGQSNLHPFNLTGRQEAAQHPQRPSTLSLPWWALSSSRECHTTPHHGYPVMARALPVLFRAHHGADHVLC</sequence>
<proteinExistence type="predicted"/>
<evidence type="ECO:0000256" key="2">
    <source>
        <dbReference type="SAM" id="Phobius"/>
    </source>
</evidence>
<name>A0A5B7IFV4_PORTR</name>
<evidence type="ECO:0000256" key="1">
    <source>
        <dbReference type="SAM" id="MobiDB-lite"/>
    </source>
</evidence>
<keyword evidence="2" id="KW-1133">Transmembrane helix</keyword>
<dbReference type="Proteomes" id="UP000324222">
    <property type="component" value="Unassembled WGS sequence"/>
</dbReference>
<gene>
    <name evidence="3" type="ORF">E2C01_075326</name>
</gene>
<keyword evidence="2" id="KW-0812">Transmembrane</keyword>
<feature type="transmembrane region" description="Helical" evidence="2">
    <location>
        <begin position="12"/>
        <end position="34"/>
    </location>
</feature>
<organism evidence="3 4">
    <name type="scientific">Portunus trituberculatus</name>
    <name type="common">Swimming crab</name>
    <name type="synonym">Neptunus trituberculatus</name>
    <dbReference type="NCBI Taxonomy" id="210409"/>
    <lineage>
        <taxon>Eukaryota</taxon>
        <taxon>Metazoa</taxon>
        <taxon>Ecdysozoa</taxon>
        <taxon>Arthropoda</taxon>
        <taxon>Crustacea</taxon>
        <taxon>Multicrustacea</taxon>
        <taxon>Malacostraca</taxon>
        <taxon>Eumalacostraca</taxon>
        <taxon>Eucarida</taxon>
        <taxon>Decapoda</taxon>
        <taxon>Pleocyemata</taxon>
        <taxon>Brachyura</taxon>
        <taxon>Eubrachyura</taxon>
        <taxon>Portunoidea</taxon>
        <taxon>Portunidae</taxon>
        <taxon>Portuninae</taxon>
        <taxon>Portunus</taxon>
    </lineage>
</organism>
<accession>A0A5B7IFV4</accession>
<keyword evidence="4" id="KW-1185">Reference proteome</keyword>